<proteinExistence type="predicted"/>
<dbReference type="Pfam" id="PF18143">
    <property type="entry name" value="HAD_SAK_2"/>
    <property type="match status" value="1"/>
</dbReference>
<evidence type="ECO:0000313" key="1">
    <source>
        <dbReference type="EMBL" id="KKL95678.1"/>
    </source>
</evidence>
<gene>
    <name evidence="1" type="ORF">LCGC14_1852100</name>
</gene>
<accession>A0A0F9GA96</accession>
<name>A0A0F9GA96_9ZZZZ</name>
<comment type="caution">
    <text evidence="1">The sequence shown here is derived from an EMBL/GenBank/DDBJ whole genome shotgun (WGS) entry which is preliminary data.</text>
</comment>
<reference evidence="1" key="1">
    <citation type="journal article" date="2015" name="Nature">
        <title>Complex archaea that bridge the gap between prokaryotes and eukaryotes.</title>
        <authorList>
            <person name="Spang A."/>
            <person name="Saw J.H."/>
            <person name="Jorgensen S.L."/>
            <person name="Zaremba-Niedzwiedzka K."/>
            <person name="Martijn J."/>
            <person name="Lind A.E."/>
            <person name="van Eijk R."/>
            <person name="Schleper C."/>
            <person name="Guy L."/>
            <person name="Ettema T.J."/>
        </authorList>
    </citation>
    <scope>NUCLEOTIDE SEQUENCE</scope>
</reference>
<dbReference type="AlphaFoldDB" id="A0A0F9GA96"/>
<dbReference type="EMBL" id="LAZR01018617">
    <property type="protein sequence ID" value="KKL95678.1"/>
    <property type="molecule type" value="Genomic_DNA"/>
</dbReference>
<sequence length="98" mass="11544">PWEDYGFVPLDECPIIGKTPRSGDLGLGKVRGDEIAAWLDENPEYDDYIILDDDRDMLDSQMDRFIYCDSKVGLSYENWEQIREIWPEVIRRNKNESL</sequence>
<feature type="non-terminal residue" evidence="1">
    <location>
        <position position="1"/>
    </location>
</feature>
<protein>
    <submittedName>
        <fullName evidence="1">Uncharacterized protein</fullName>
    </submittedName>
</protein>
<organism evidence="1">
    <name type="scientific">marine sediment metagenome</name>
    <dbReference type="NCBI Taxonomy" id="412755"/>
    <lineage>
        <taxon>unclassified sequences</taxon>
        <taxon>metagenomes</taxon>
        <taxon>ecological metagenomes</taxon>
    </lineage>
</organism>